<name>A0A481Z2Z9_9VIRU</name>
<comment type="similarity">
    <text evidence="1">Belongs to the uracil-DNA glycosylase (UDG) superfamily. UNG family.</text>
</comment>
<dbReference type="EMBL" id="MK500468">
    <property type="protein sequence ID" value="QBK90187.1"/>
    <property type="molecule type" value="Genomic_DNA"/>
</dbReference>
<keyword evidence="2" id="KW-0227">DNA damage</keyword>
<dbReference type="PANTHER" id="PTHR11264">
    <property type="entry name" value="URACIL-DNA GLYCOSYLASE"/>
    <property type="match status" value="1"/>
</dbReference>
<dbReference type="PROSITE" id="PS00130">
    <property type="entry name" value="U_DNA_GLYCOSYLASE"/>
    <property type="match status" value="1"/>
</dbReference>
<evidence type="ECO:0000256" key="5">
    <source>
        <dbReference type="PROSITE-ProRule" id="PRU10072"/>
    </source>
</evidence>
<dbReference type="GO" id="GO:0004844">
    <property type="term" value="F:uracil DNA N-glycosylase activity"/>
    <property type="evidence" value="ECO:0007669"/>
    <property type="project" value="InterPro"/>
</dbReference>
<dbReference type="SUPFAM" id="SSF52141">
    <property type="entry name" value="Uracil-DNA glycosylase-like"/>
    <property type="match status" value="1"/>
</dbReference>
<dbReference type="InterPro" id="IPR005122">
    <property type="entry name" value="Uracil-DNA_glycosylase-like"/>
</dbReference>
<dbReference type="HAMAP" id="MF_00148">
    <property type="entry name" value="UDG"/>
    <property type="match status" value="1"/>
</dbReference>
<feature type="domain" description="Uracil-DNA glycosylase-like" evidence="6">
    <location>
        <begin position="304"/>
        <end position="466"/>
    </location>
</feature>
<protein>
    <submittedName>
        <fullName evidence="7">Uracil-DNA glycosylase</fullName>
    </submittedName>
</protein>
<dbReference type="NCBIfam" id="TIGR00628">
    <property type="entry name" value="ung"/>
    <property type="match status" value="1"/>
</dbReference>
<evidence type="ECO:0000256" key="2">
    <source>
        <dbReference type="ARBA" id="ARBA00022763"/>
    </source>
</evidence>
<dbReference type="InterPro" id="IPR018085">
    <property type="entry name" value="Ura-DNA_Glyclase_AS"/>
</dbReference>
<keyword evidence="4" id="KW-0234">DNA repair</keyword>
<dbReference type="CDD" id="cd10027">
    <property type="entry name" value="UDG-F1-like"/>
    <property type="match status" value="1"/>
</dbReference>
<evidence type="ECO:0000256" key="4">
    <source>
        <dbReference type="ARBA" id="ARBA00023204"/>
    </source>
</evidence>
<organism evidence="7">
    <name type="scientific">Pithovirus LCPAC102</name>
    <dbReference type="NCBI Taxonomy" id="2506587"/>
    <lineage>
        <taxon>Viruses</taxon>
        <taxon>Pithoviruses</taxon>
    </lineage>
</organism>
<dbReference type="PANTHER" id="PTHR11264:SF0">
    <property type="entry name" value="URACIL-DNA GLYCOSYLASE"/>
    <property type="match status" value="1"/>
</dbReference>
<feature type="active site" description="Proton acceptor" evidence="5">
    <location>
        <position position="319"/>
    </location>
</feature>
<evidence type="ECO:0000313" key="7">
    <source>
        <dbReference type="EMBL" id="QBK90187.1"/>
    </source>
</evidence>
<evidence type="ECO:0000256" key="3">
    <source>
        <dbReference type="ARBA" id="ARBA00022801"/>
    </source>
</evidence>
<dbReference type="SMART" id="SM00986">
    <property type="entry name" value="UDG"/>
    <property type="match status" value="1"/>
</dbReference>
<reference evidence="7" key="1">
    <citation type="journal article" date="2019" name="MBio">
        <title>Virus Genomes from Deep Sea Sediments Expand the Ocean Megavirome and Support Independent Origins of Viral Gigantism.</title>
        <authorList>
            <person name="Backstrom D."/>
            <person name="Yutin N."/>
            <person name="Jorgensen S.L."/>
            <person name="Dharamshi J."/>
            <person name="Homa F."/>
            <person name="Zaremba-Niedwiedzka K."/>
            <person name="Spang A."/>
            <person name="Wolf Y.I."/>
            <person name="Koonin E.V."/>
            <person name="Ettema T.J."/>
        </authorList>
    </citation>
    <scope>NUCLEOTIDE SEQUENCE</scope>
</reference>
<dbReference type="GO" id="GO:0097510">
    <property type="term" value="P:base-excision repair, AP site formation via deaminated base removal"/>
    <property type="evidence" value="ECO:0007669"/>
    <property type="project" value="TreeGrafter"/>
</dbReference>
<dbReference type="Gene3D" id="3.40.470.10">
    <property type="entry name" value="Uracil-DNA glycosylase-like domain"/>
    <property type="match status" value="1"/>
</dbReference>
<dbReference type="SMART" id="SM00987">
    <property type="entry name" value="UreE_C"/>
    <property type="match status" value="1"/>
</dbReference>
<accession>A0A481Z2Z9</accession>
<dbReference type="InterPro" id="IPR002043">
    <property type="entry name" value="UDG_fam1"/>
</dbReference>
<dbReference type="NCBIfam" id="NF003588">
    <property type="entry name" value="PRK05254.1-1"/>
    <property type="match status" value="1"/>
</dbReference>
<keyword evidence="3" id="KW-0378">Hydrolase</keyword>
<proteinExistence type="inferred from homology"/>
<sequence length="478" mass="54633">MLKSQIKIDITTILKLPKIKRDNTYSIWGNISNNIQQLPNTQKVNNTQQLPTIQNVNNTQQLSIIQKVNNIQLLPTIQKVNNTQQLSTTQKVNNIEQLPTIQKVNNIQPLPIIHKVNNIEQLPTIQKVNNIEQLPTIHKVNIAQKFDVPILTTEIIFPSSYNIIEKTNKVNIKHPYIKFHSSPPNNNDIVNNIDELFPVQVNLTKFIRNNGMLQMSNINILSDDQILNIKNIDNIIDNTIIGNDKITKNMTIKQIIQTNPPYGWEQVFQDASGEYDYIDIRLNHEESIYGKYIPGRKNIFRAFHLCPLHNIKVVIIGQDPYHTTINNNPIANGLSFSSNYDISPQLKNIYKELSRSMPKTFNYPSHGDLSSWARQGILMLNTCLTVNENQPGSHINLWKGFIGHILRAIEQVNAHCIFVLWGTDAQNISKDISTKAIQLTSSHPGPRSFKRGFYGCNHFVTINENLIDMGHVPIDWNL</sequence>
<dbReference type="Pfam" id="PF03167">
    <property type="entry name" value="UDG"/>
    <property type="match status" value="1"/>
</dbReference>
<evidence type="ECO:0000256" key="1">
    <source>
        <dbReference type="ARBA" id="ARBA00008184"/>
    </source>
</evidence>
<dbReference type="InterPro" id="IPR036895">
    <property type="entry name" value="Uracil-DNA_glycosylase-like_sf"/>
</dbReference>
<dbReference type="NCBIfam" id="NF003592">
    <property type="entry name" value="PRK05254.1-5"/>
    <property type="match status" value="1"/>
</dbReference>
<evidence type="ECO:0000259" key="6">
    <source>
        <dbReference type="SMART" id="SM00986"/>
    </source>
</evidence>
<gene>
    <name evidence="7" type="ORF">LCPAC102_01000</name>
</gene>